<sequence length="197" mass="21431">MIRVVWELAGIPQHGLISSLEELHKYETIAEYGGGGTNEVPSTTLFADLLLRWEDDPGTLVATELNLCRVRDVRSDRAFEEHEDDLAGEVLEEIKPPHITMIFSLSHSPPPVSVGGGKRDEELLGGSPPPDSHSHSRELHADSHISTCLRSLFPAYEYVSPCLGPGAAGLEHAVPRGGQVTRGCVPYKDIPLGLRLV</sequence>
<dbReference type="EMBL" id="KN833455">
    <property type="protein sequence ID" value="KIM71142.1"/>
    <property type="molecule type" value="Genomic_DNA"/>
</dbReference>
<evidence type="ECO:0000313" key="3">
    <source>
        <dbReference type="Proteomes" id="UP000054166"/>
    </source>
</evidence>
<gene>
    <name evidence="2" type="ORF">PILCRDRAFT_17338</name>
</gene>
<reference evidence="3" key="2">
    <citation type="submission" date="2015-01" db="EMBL/GenBank/DDBJ databases">
        <title>Evolutionary Origins and Diversification of the Mycorrhizal Mutualists.</title>
        <authorList>
            <consortium name="DOE Joint Genome Institute"/>
            <consortium name="Mycorrhizal Genomics Consortium"/>
            <person name="Kohler A."/>
            <person name="Kuo A."/>
            <person name="Nagy L.G."/>
            <person name="Floudas D."/>
            <person name="Copeland A."/>
            <person name="Barry K.W."/>
            <person name="Cichocki N."/>
            <person name="Veneault-Fourrey C."/>
            <person name="LaButti K."/>
            <person name="Lindquist E.A."/>
            <person name="Lipzen A."/>
            <person name="Lundell T."/>
            <person name="Morin E."/>
            <person name="Murat C."/>
            <person name="Riley R."/>
            <person name="Ohm R."/>
            <person name="Sun H."/>
            <person name="Tunlid A."/>
            <person name="Henrissat B."/>
            <person name="Grigoriev I.V."/>
            <person name="Hibbett D.S."/>
            <person name="Martin F."/>
        </authorList>
    </citation>
    <scope>NUCLEOTIDE SEQUENCE [LARGE SCALE GENOMIC DNA]</scope>
    <source>
        <strain evidence="3">F 1598</strain>
    </source>
</reference>
<protein>
    <submittedName>
        <fullName evidence="2">Uncharacterized protein</fullName>
    </submittedName>
</protein>
<organism evidence="2 3">
    <name type="scientific">Piloderma croceum (strain F 1598)</name>
    <dbReference type="NCBI Taxonomy" id="765440"/>
    <lineage>
        <taxon>Eukaryota</taxon>
        <taxon>Fungi</taxon>
        <taxon>Dikarya</taxon>
        <taxon>Basidiomycota</taxon>
        <taxon>Agaricomycotina</taxon>
        <taxon>Agaricomycetes</taxon>
        <taxon>Agaricomycetidae</taxon>
        <taxon>Atheliales</taxon>
        <taxon>Atheliaceae</taxon>
        <taxon>Piloderma</taxon>
    </lineage>
</organism>
<proteinExistence type="predicted"/>
<feature type="region of interest" description="Disordered" evidence="1">
    <location>
        <begin position="110"/>
        <end position="139"/>
    </location>
</feature>
<evidence type="ECO:0000313" key="2">
    <source>
        <dbReference type="EMBL" id="KIM71142.1"/>
    </source>
</evidence>
<reference evidence="2 3" key="1">
    <citation type="submission" date="2014-04" db="EMBL/GenBank/DDBJ databases">
        <authorList>
            <consortium name="DOE Joint Genome Institute"/>
            <person name="Kuo A."/>
            <person name="Tarkka M."/>
            <person name="Buscot F."/>
            <person name="Kohler A."/>
            <person name="Nagy L.G."/>
            <person name="Floudas D."/>
            <person name="Copeland A."/>
            <person name="Barry K.W."/>
            <person name="Cichocki N."/>
            <person name="Veneault-Fourrey C."/>
            <person name="LaButti K."/>
            <person name="Lindquist E.A."/>
            <person name="Lipzen A."/>
            <person name="Lundell T."/>
            <person name="Morin E."/>
            <person name="Murat C."/>
            <person name="Sun H."/>
            <person name="Tunlid A."/>
            <person name="Henrissat B."/>
            <person name="Grigoriev I.V."/>
            <person name="Hibbett D.S."/>
            <person name="Martin F."/>
            <person name="Nordberg H.P."/>
            <person name="Cantor M.N."/>
            <person name="Hua S.X."/>
        </authorList>
    </citation>
    <scope>NUCLEOTIDE SEQUENCE [LARGE SCALE GENOMIC DNA]</scope>
    <source>
        <strain evidence="2 3">F 1598</strain>
    </source>
</reference>
<name>A0A0C3B1N5_PILCF</name>
<dbReference type="Proteomes" id="UP000054166">
    <property type="component" value="Unassembled WGS sequence"/>
</dbReference>
<dbReference type="AlphaFoldDB" id="A0A0C3B1N5"/>
<evidence type="ECO:0000256" key="1">
    <source>
        <dbReference type="SAM" id="MobiDB-lite"/>
    </source>
</evidence>
<keyword evidence="3" id="KW-1185">Reference proteome</keyword>
<dbReference type="HOGENOM" id="CLU_1384636_0_0_1"/>
<accession>A0A0C3B1N5</accession>
<dbReference type="InParanoid" id="A0A0C3B1N5"/>